<name>A0ABV0FV34_9GAMM</name>
<sequence>MLERMYFCSKLVDTAMQAVEAGDSQSAKANLQALKNILDNVNAGDEGVNKVINNIAAATGVDDLKTLENLILVGCNIAARGHGTSQATYAAHIEREVSIAKLVTLPMLGIRSYDYANQSA</sequence>
<dbReference type="Proteomes" id="UP001477278">
    <property type="component" value="Unassembled WGS sequence"/>
</dbReference>
<proteinExistence type="predicted"/>
<protein>
    <submittedName>
        <fullName evidence="1">Uncharacterized protein</fullName>
    </submittedName>
</protein>
<accession>A0ABV0FV34</accession>
<gene>
    <name evidence="1" type="ORF">ABHN84_20740</name>
</gene>
<keyword evidence="2" id="KW-1185">Reference proteome</keyword>
<comment type="caution">
    <text evidence="1">The sequence shown here is derived from an EMBL/GenBank/DDBJ whole genome shotgun (WGS) entry which is preliminary data.</text>
</comment>
<reference evidence="1 2" key="1">
    <citation type="submission" date="2024-05" db="EMBL/GenBank/DDBJ databases">
        <title>Genome sequencing of Marine Estuary Bacteria, Shewanella vesiculosa and S. baltica, and Pseudomonas syringae.</title>
        <authorList>
            <person name="Gurung A."/>
            <person name="Maclea K.S."/>
        </authorList>
    </citation>
    <scope>NUCLEOTIDE SEQUENCE [LARGE SCALE GENOMIC DNA]</scope>
    <source>
        <strain evidence="1 2">1A</strain>
    </source>
</reference>
<organism evidence="1 2">
    <name type="scientific">Shewanella vesiculosa</name>
    <dbReference type="NCBI Taxonomy" id="518738"/>
    <lineage>
        <taxon>Bacteria</taxon>
        <taxon>Pseudomonadati</taxon>
        <taxon>Pseudomonadota</taxon>
        <taxon>Gammaproteobacteria</taxon>
        <taxon>Alteromonadales</taxon>
        <taxon>Shewanellaceae</taxon>
        <taxon>Shewanella</taxon>
    </lineage>
</organism>
<dbReference type="EMBL" id="JBDPZN010000024">
    <property type="protein sequence ID" value="MEO3684695.1"/>
    <property type="molecule type" value="Genomic_DNA"/>
</dbReference>
<evidence type="ECO:0000313" key="2">
    <source>
        <dbReference type="Proteomes" id="UP001477278"/>
    </source>
</evidence>
<dbReference type="RefSeq" id="WP_347691075.1">
    <property type="nucleotide sequence ID" value="NZ_JBDPZN010000024.1"/>
</dbReference>
<evidence type="ECO:0000313" key="1">
    <source>
        <dbReference type="EMBL" id="MEO3684695.1"/>
    </source>
</evidence>